<reference evidence="3 4" key="1">
    <citation type="submission" date="2011-08" db="EMBL/GenBank/DDBJ databases">
        <title>The Genome Sequence of Clostridium hathewayi WAL-18680.</title>
        <authorList>
            <consortium name="The Broad Institute Genome Sequencing Platform"/>
            <person name="Earl A."/>
            <person name="Ward D."/>
            <person name="Feldgarden M."/>
            <person name="Gevers D."/>
            <person name="Finegold S.M."/>
            <person name="Summanen P.H."/>
            <person name="Molitoris D.R."/>
            <person name="Song M."/>
            <person name="Daigneault M."/>
            <person name="Allen-Vercoe E."/>
            <person name="Young S.K."/>
            <person name="Zeng Q."/>
            <person name="Gargeya S."/>
            <person name="Fitzgerald M."/>
            <person name="Haas B."/>
            <person name="Abouelleil A."/>
            <person name="Alvarado L."/>
            <person name="Arachchi H.M."/>
            <person name="Berlin A."/>
            <person name="Brown A."/>
            <person name="Chapman S.B."/>
            <person name="Chen Z."/>
            <person name="Dunbar C."/>
            <person name="Freedman E."/>
            <person name="Gearin G."/>
            <person name="Gellesch M."/>
            <person name="Goldberg J."/>
            <person name="Griggs A."/>
            <person name="Gujja S."/>
            <person name="Heiman D."/>
            <person name="Howarth C."/>
            <person name="Larson L."/>
            <person name="Lui A."/>
            <person name="MacDonald P.J.P."/>
            <person name="Montmayeur A."/>
            <person name="Murphy C."/>
            <person name="Neiman D."/>
            <person name="Pearson M."/>
            <person name="Priest M."/>
            <person name="Roberts A."/>
            <person name="Saif S."/>
            <person name="Shea T."/>
            <person name="Shenoy N."/>
            <person name="Sisk P."/>
            <person name="Stolte C."/>
            <person name="Sykes S."/>
            <person name="Wortman J."/>
            <person name="Nusbaum C."/>
            <person name="Birren B."/>
        </authorList>
    </citation>
    <scope>NUCLEOTIDE SEQUENCE [LARGE SCALE GENOMIC DNA]</scope>
    <source>
        <strain evidence="3 4">WAL-18680</strain>
    </source>
</reference>
<dbReference type="AlphaFoldDB" id="G5IF77"/>
<dbReference type="OrthoDB" id="9808267at2"/>
<dbReference type="Pfam" id="PF04221">
    <property type="entry name" value="RelB"/>
    <property type="match status" value="1"/>
</dbReference>
<dbReference type="InterPro" id="IPR007337">
    <property type="entry name" value="RelB/DinJ"/>
</dbReference>
<evidence type="ECO:0000256" key="1">
    <source>
        <dbReference type="ARBA" id="ARBA00010562"/>
    </source>
</evidence>
<proteinExistence type="inferred from homology"/>
<accession>G5IF77</accession>
<dbReference type="PANTHER" id="PTHR38781">
    <property type="entry name" value="ANTITOXIN DINJ-RELATED"/>
    <property type="match status" value="1"/>
</dbReference>
<dbReference type="GO" id="GO:0006351">
    <property type="term" value="P:DNA-templated transcription"/>
    <property type="evidence" value="ECO:0007669"/>
    <property type="project" value="TreeGrafter"/>
</dbReference>
<evidence type="ECO:0000256" key="2">
    <source>
        <dbReference type="ARBA" id="ARBA00022649"/>
    </source>
</evidence>
<keyword evidence="4" id="KW-1185">Reference proteome</keyword>
<comment type="similarity">
    <text evidence="1">Belongs to the RelB/DinJ antitoxin family.</text>
</comment>
<sequence>MASTIQVRVDDDLKTKSDALFKDLGTDTTSAIRMFLTQAVANNGFPFEIKRTVAEYNPYAPMTEEGLLKKLEISRKHAGQGKYRDADDVASDMRAKYGL</sequence>
<dbReference type="PATRIC" id="fig|742737.3.peg.2179"/>
<protein>
    <recommendedName>
        <fullName evidence="5">Addiction module antitoxin, RelB/DinJ family</fullName>
    </recommendedName>
</protein>
<dbReference type="EMBL" id="ADLN01000044">
    <property type="protein sequence ID" value="EHI59823.1"/>
    <property type="molecule type" value="Genomic_DNA"/>
</dbReference>
<gene>
    <name evidence="3" type="ORF">HMPREF9473_02154</name>
</gene>
<evidence type="ECO:0000313" key="4">
    <source>
        <dbReference type="Proteomes" id="UP000005384"/>
    </source>
</evidence>
<dbReference type="GO" id="GO:0006355">
    <property type="term" value="P:regulation of DNA-templated transcription"/>
    <property type="evidence" value="ECO:0007669"/>
    <property type="project" value="InterPro"/>
</dbReference>
<dbReference type="Proteomes" id="UP000005384">
    <property type="component" value="Unassembled WGS sequence"/>
</dbReference>
<dbReference type="RefSeq" id="WP_006780134.1">
    <property type="nucleotide sequence ID" value="NZ_CP040506.1"/>
</dbReference>
<name>G5IF77_9FIRM</name>
<dbReference type="InterPro" id="IPR013321">
    <property type="entry name" value="Arc_rbn_hlx_hlx"/>
</dbReference>
<dbReference type="PANTHER" id="PTHR38781:SF1">
    <property type="entry name" value="ANTITOXIN DINJ-RELATED"/>
    <property type="match status" value="1"/>
</dbReference>
<dbReference type="NCBIfam" id="TIGR02384">
    <property type="entry name" value="RelB_DinJ"/>
    <property type="match status" value="1"/>
</dbReference>
<organism evidence="3 4">
    <name type="scientific">Hungatella hathewayi WAL-18680</name>
    <dbReference type="NCBI Taxonomy" id="742737"/>
    <lineage>
        <taxon>Bacteria</taxon>
        <taxon>Bacillati</taxon>
        <taxon>Bacillota</taxon>
        <taxon>Clostridia</taxon>
        <taxon>Lachnospirales</taxon>
        <taxon>Lachnospiraceae</taxon>
        <taxon>Hungatella</taxon>
    </lineage>
</organism>
<evidence type="ECO:0000313" key="3">
    <source>
        <dbReference type="EMBL" id="EHI59823.1"/>
    </source>
</evidence>
<dbReference type="HOGENOM" id="CLU_154558_5_1_9"/>
<evidence type="ECO:0008006" key="5">
    <source>
        <dbReference type="Google" id="ProtNLM"/>
    </source>
</evidence>
<keyword evidence="2" id="KW-1277">Toxin-antitoxin system</keyword>
<comment type="caution">
    <text evidence="3">The sequence shown here is derived from an EMBL/GenBank/DDBJ whole genome shotgun (WGS) entry which is preliminary data.</text>
</comment>
<dbReference type="Gene3D" id="1.10.1220.10">
    <property type="entry name" value="Met repressor-like"/>
    <property type="match status" value="1"/>
</dbReference>